<gene>
    <name evidence="3" type="ORF">PACLA_8A070314</name>
</gene>
<name>A0A6S7I4M2_PARCT</name>
<protein>
    <submittedName>
        <fullName evidence="3">Uncharacterized protein</fullName>
    </submittedName>
</protein>
<organism evidence="3 4">
    <name type="scientific">Paramuricea clavata</name>
    <name type="common">Red gorgonian</name>
    <name type="synonym">Violescent sea-whip</name>
    <dbReference type="NCBI Taxonomy" id="317549"/>
    <lineage>
        <taxon>Eukaryota</taxon>
        <taxon>Metazoa</taxon>
        <taxon>Cnidaria</taxon>
        <taxon>Anthozoa</taxon>
        <taxon>Octocorallia</taxon>
        <taxon>Malacalcyonacea</taxon>
        <taxon>Plexauridae</taxon>
        <taxon>Paramuricea</taxon>
    </lineage>
</organism>
<feature type="coiled-coil region" evidence="1">
    <location>
        <begin position="260"/>
        <end position="287"/>
    </location>
</feature>
<evidence type="ECO:0000313" key="3">
    <source>
        <dbReference type="EMBL" id="CAB4010800.1"/>
    </source>
</evidence>
<sequence length="314" mass="35390">MGKSVGRCKTCTMANKIINNNSHKELLEGETSGETNTKIADDVELEPKPKSEQSDVDTSLLDLENESEASEGKSSNVNKKSKKGKCGRKASWSTDTLNDLVDIITCNEHYQRKLVFTNTKNQNNGIIYGEILNKLKERANERGEQITFTIQQIRTKFKRCVSDCKQAAMTIKTATGIQRFQDEKGYGKWFDLLFPLVKTRDSCQPAMAVEPSAINDLTEEEEVEKAFEDFVPRKKMKLPKKNTVAEAVDLLKQVVEKDPAKELITAMQEEAEKARKHELQLVELMLKHNSSNTSNHVNNFSPPQDIPAIRPTTV</sequence>
<keyword evidence="4" id="KW-1185">Reference proteome</keyword>
<dbReference type="EMBL" id="CACRXK020006909">
    <property type="protein sequence ID" value="CAB4010800.1"/>
    <property type="molecule type" value="Genomic_DNA"/>
</dbReference>
<proteinExistence type="predicted"/>
<reference evidence="3" key="1">
    <citation type="submission" date="2020-04" db="EMBL/GenBank/DDBJ databases">
        <authorList>
            <person name="Alioto T."/>
            <person name="Alioto T."/>
            <person name="Gomez Garrido J."/>
        </authorList>
    </citation>
    <scope>NUCLEOTIDE SEQUENCE</scope>
    <source>
        <strain evidence="3">A484AB</strain>
    </source>
</reference>
<dbReference type="OrthoDB" id="5953220at2759"/>
<comment type="caution">
    <text evidence="3">The sequence shown here is derived from an EMBL/GenBank/DDBJ whole genome shotgun (WGS) entry which is preliminary data.</text>
</comment>
<evidence type="ECO:0000256" key="1">
    <source>
        <dbReference type="SAM" id="Coils"/>
    </source>
</evidence>
<dbReference type="Proteomes" id="UP001152795">
    <property type="component" value="Unassembled WGS sequence"/>
</dbReference>
<accession>A0A6S7I4M2</accession>
<keyword evidence="1" id="KW-0175">Coiled coil</keyword>
<feature type="region of interest" description="Disordered" evidence="2">
    <location>
        <begin position="292"/>
        <end position="314"/>
    </location>
</feature>
<feature type="region of interest" description="Disordered" evidence="2">
    <location>
        <begin position="20"/>
        <end position="91"/>
    </location>
</feature>
<feature type="compositionally biased region" description="Low complexity" evidence="2">
    <location>
        <begin position="292"/>
        <end position="301"/>
    </location>
</feature>
<dbReference type="AlphaFoldDB" id="A0A6S7I4M2"/>
<evidence type="ECO:0000256" key="2">
    <source>
        <dbReference type="SAM" id="MobiDB-lite"/>
    </source>
</evidence>
<feature type="compositionally biased region" description="Basic residues" evidence="2">
    <location>
        <begin position="79"/>
        <end position="88"/>
    </location>
</feature>
<evidence type="ECO:0000313" key="4">
    <source>
        <dbReference type="Proteomes" id="UP001152795"/>
    </source>
</evidence>
<feature type="compositionally biased region" description="Basic and acidic residues" evidence="2">
    <location>
        <begin position="39"/>
        <end position="53"/>
    </location>
</feature>